<dbReference type="EMBL" id="BDQX01000036">
    <property type="protein sequence ID" value="GBG06215.1"/>
    <property type="molecule type" value="Genomic_DNA"/>
</dbReference>
<accession>A0A2R5EJE9</accession>
<gene>
    <name evidence="3" type="ORF">PAT3040_00730</name>
</gene>
<dbReference type="SUPFAM" id="SSF55383">
    <property type="entry name" value="Copper amine oxidase, domain N"/>
    <property type="match status" value="1"/>
</dbReference>
<reference evidence="3 4" key="1">
    <citation type="submission" date="2017-08" db="EMBL/GenBank/DDBJ databases">
        <title>Substantial Increase in Enzyme Production by Combined Drug-Resistance Mutations in Paenibacillus agaridevorans.</title>
        <authorList>
            <person name="Tanaka Y."/>
            <person name="Funane K."/>
            <person name="Hosaka T."/>
            <person name="Shiwa Y."/>
            <person name="Fujita N."/>
            <person name="Miyazaki T."/>
            <person name="Yoshikawa H."/>
            <person name="Murakami K."/>
            <person name="Kasahara K."/>
            <person name="Inaoka T."/>
            <person name="Hiraga Y."/>
            <person name="Ochi K."/>
        </authorList>
    </citation>
    <scope>NUCLEOTIDE SEQUENCE [LARGE SCALE GENOMIC DNA]</scope>
    <source>
        <strain evidence="3 4">T-3040</strain>
    </source>
</reference>
<evidence type="ECO:0000313" key="4">
    <source>
        <dbReference type="Proteomes" id="UP000245202"/>
    </source>
</evidence>
<dbReference type="AlphaFoldDB" id="A0A2R5EJE9"/>
<dbReference type="Proteomes" id="UP000245202">
    <property type="component" value="Unassembled WGS sequence"/>
</dbReference>
<name>A0A2R5EJE9_9BACL</name>
<sequence>MKFRKIAIMLTLLSIWGGTMIFADATTQKVRVMINGTEQDEGGVLLEGKTYLPLRQIAEAMGAIVRWDDNNKRAILYKPNVHMFLYNGSQPFGGVNKGYQGKIKVFSQIDNVKTDLASVKVTIEDPSGKERFIQSENVTNNNDSFWFITDEFDYKFDATGKYKVRFYMRLSNSEDWVVVSEKLITSSSKG</sequence>
<feature type="chain" id="PRO_5038903498" evidence="1">
    <location>
        <begin position="26"/>
        <end position="190"/>
    </location>
</feature>
<protein>
    <submittedName>
        <fullName evidence="3">Copper amine oxidase</fullName>
    </submittedName>
</protein>
<organism evidence="3 4">
    <name type="scientific">Paenibacillus agaridevorans</name>
    <dbReference type="NCBI Taxonomy" id="171404"/>
    <lineage>
        <taxon>Bacteria</taxon>
        <taxon>Bacillati</taxon>
        <taxon>Bacillota</taxon>
        <taxon>Bacilli</taxon>
        <taxon>Bacillales</taxon>
        <taxon>Paenibacillaceae</taxon>
        <taxon>Paenibacillus</taxon>
    </lineage>
</organism>
<keyword evidence="1" id="KW-0732">Signal</keyword>
<evidence type="ECO:0000313" key="3">
    <source>
        <dbReference type="EMBL" id="GBG06215.1"/>
    </source>
</evidence>
<dbReference type="Gene3D" id="3.30.457.10">
    <property type="entry name" value="Copper amine oxidase-like, N-terminal domain"/>
    <property type="match status" value="1"/>
</dbReference>
<evidence type="ECO:0000256" key="1">
    <source>
        <dbReference type="SAM" id="SignalP"/>
    </source>
</evidence>
<dbReference type="RefSeq" id="WP_087567729.1">
    <property type="nucleotide sequence ID" value="NZ_BDQX01000036.1"/>
</dbReference>
<evidence type="ECO:0000259" key="2">
    <source>
        <dbReference type="Pfam" id="PF07833"/>
    </source>
</evidence>
<dbReference type="Pfam" id="PF07833">
    <property type="entry name" value="Cu_amine_oxidN1"/>
    <property type="match status" value="1"/>
</dbReference>
<dbReference type="InterPro" id="IPR036582">
    <property type="entry name" value="Mao_N_sf"/>
</dbReference>
<comment type="caution">
    <text evidence="3">The sequence shown here is derived from an EMBL/GenBank/DDBJ whole genome shotgun (WGS) entry which is preliminary data.</text>
</comment>
<feature type="signal peptide" evidence="1">
    <location>
        <begin position="1"/>
        <end position="25"/>
    </location>
</feature>
<proteinExistence type="predicted"/>
<dbReference type="InterPro" id="IPR012854">
    <property type="entry name" value="Cu_amine_oxidase-like_N"/>
</dbReference>
<keyword evidence="4" id="KW-1185">Reference proteome</keyword>
<feature type="domain" description="Copper amine oxidase-like N-terminal" evidence="2">
    <location>
        <begin position="34"/>
        <end position="90"/>
    </location>
</feature>